<keyword evidence="1" id="KW-0805">Transcription regulation</keyword>
<dbReference type="GO" id="GO:0003700">
    <property type="term" value="F:DNA-binding transcription factor activity"/>
    <property type="evidence" value="ECO:0007669"/>
    <property type="project" value="TreeGrafter"/>
</dbReference>
<organism evidence="6 7">
    <name type="scientific">Actinophytocola xinjiangensis</name>
    <dbReference type="NCBI Taxonomy" id="485602"/>
    <lineage>
        <taxon>Bacteria</taxon>
        <taxon>Bacillati</taxon>
        <taxon>Actinomycetota</taxon>
        <taxon>Actinomycetes</taxon>
        <taxon>Pseudonocardiales</taxon>
        <taxon>Pseudonocardiaceae</taxon>
    </lineage>
</organism>
<dbReference type="InterPro" id="IPR036271">
    <property type="entry name" value="Tet_transcr_reg_TetR-rel_C_sf"/>
</dbReference>
<sequence>MYRKNVPRKPDPNVRSTLIEVAARLLAEDGPQALSTRRVAADADTSTMAVYTHFGSMSGLVREIVYEGFARLQDYFSQIKETDDPVSDLCVHGRAYRRNALANPHLYAVMFGGESLSGFELSEEDRQHGRYVLASIVGCVGRCVEQGRFRQADPGMVAHHMWFAMHGLVNLELGDYLIEPWGAQECFESQLVTLVVGAGDGLDLATRSVAESAQRLDAELGIRA</sequence>
<dbReference type="EMBL" id="MSIF01000002">
    <property type="protein sequence ID" value="OLF12981.1"/>
    <property type="molecule type" value="Genomic_DNA"/>
</dbReference>
<evidence type="ECO:0000256" key="1">
    <source>
        <dbReference type="ARBA" id="ARBA00023015"/>
    </source>
</evidence>
<dbReference type="InterPro" id="IPR001647">
    <property type="entry name" value="HTH_TetR"/>
</dbReference>
<feature type="DNA-binding region" description="H-T-H motif" evidence="4">
    <location>
        <begin position="35"/>
        <end position="54"/>
    </location>
</feature>
<dbReference type="SUPFAM" id="SSF46689">
    <property type="entry name" value="Homeodomain-like"/>
    <property type="match status" value="1"/>
</dbReference>
<protein>
    <submittedName>
        <fullName evidence="6">TetR family transcriptional regulator</fullName>
    </submittedName>
</protein>
<dbReference type="AlphaFoldDB" id="A0A7Z1B069"/>
<dbReference type="InterPro" id="IPR050109">
    <property type="entry name" value="HTH-type_TetR-like_transc_reg"/>
</dbReference>
<dbReference type="Proteomes" id="UP000185696">
    <property type="component" value="Unassembled WGS sequence"/>
</dbReference>
<keyword evidence="2 4" id="KW-0238">DNA-binding</keyword>
<reference evidence="6 7" key="1">
    <citation type="submission" date="2016-12" db="EMBL/GenBank/DDBJ databases">
        <title>The draft genome sequence of Actinophytocola xinjiangensis.</title>
        <authorList>
            <person name="Wang W."/>
            <person name="Yuan L."/>
        </authorList>
    </citation>
    <scope>NUCLEOTIDE SEQUENCE [LARGE SCALE GENOMIC DNA]</scope>
    <source>
        <strain evidence="6 7">CGMCC 4.4663</strain>
    </source>
</reference>
<evidence type="ECO:0000313" key="6">
    <source>
        <dbReference type="EMBL" id="OLF12981.1"/>
    </source>
</evidence>
<dbReference type="SUPFAM" id="SSF48498">
    <property type="entry name" value="Tetracyclin repressor-like, C-terminal domain"/>
    <property type="match status" value="1"/>
</dbReference>
<dbReference type="Gene3D" id="1.10.357.10">
    <property type="entry name" value="Tetracycline Repressor, domain 2"/>
    <property type="match status" value="1"/>
</dbReference>
<name>A0A7Z1B069_9PSEU</name>
<dbReference type="OrthoDB" id="4709966at2"/>
<comment type="caution">
    <text evidence="6">The sequence shown here is derived from an EMBL/GenBank/DDBJ whole genome shotgun (WGS) entry which is preliminary data.</text>
</comment>
<dbReference type="PROSITE" id="PS50977">
    <property type="entry name" value="HTH_TETR_2"/>
    <property type="match status" value="1"/>
</dbReference>
<dbReference type="Pfam" id="PF00440">
    <property type="entry name" value="TetR_N"/>
    <property type="match status" value="1"/>
</dbReference>
<dbReference type="Pfam" id="PF13305">
    <property type="entry name" value="TetR_C_33"/>
    <property type="match status" value="1"/>
</dbReference>
<evidence type="ECO:0000259" key="5">
    <source>
        <dbReference type="PROSITE" id="PS50977"/>
    </source>
</evidence>
<dbReference type="PANTHER" id="PTHR30055:SF209">
    <property type="entry name" value="POSSIBLE TRANSCRIPTIONAL REGULATORY PROTEIN (PROBABLY TETR-FAMILY)"/>
    <property type="match status" value="1"/>
</dbReference>
<dbReference type="PANTHER" id="PTHR30055">
    <property type="entry name" value="HTH-TYPE TRANSCRIPTIONAL REGULATOR RUTR"/>
    <property type="match status" value="1"/>
</dbReference>
<evidence type="ECO:0000256" key="3">
    <source>
        <dbReference type="ARBA" id="ARBA00023163"/>
    </source>
</evidence>
<keyword evidence="7" id="KW-1185">Reference proteome</keyword>
<feature type="domain" description="HTH tetR-type" evidence="5">
    <location>
        <begin position="12"/>
        <end position="72"/>
    </location>
</feature>
<proteinExistence type="predicted"/>
<evidence type="ECO:0000256" key="4">
    <source>
        <dbReference type="PROSITE-ProRule" id="PRU00335"/>
    </source>
</evidence>
<keyword evidence="3" id="KW-0804">Transcription</keyword>
<dbReference type="InterPro" id="IPR025996">
    <property type="entry name" value="MT1864/Rv1816-like_C"/>
</dbReference>
<evidence type="ECO:0000256" key="2">
    <source>
        <dbReference type="ARBA" id="ARBA00023125"/>
    </source>
</evidence>
<dbReference type="InterPro" id="IPR009057">
    <property type="entry name" value="Homeodomain-like_sf"/>
</dbReference>
<gene>
    <name evidence="6" type="ORF">BLA60_06965</name>
</gene>
<evidence type="ECO:0000313" key="7">
    <source>
        <dbReference type="Proteomes" id="UP000185696"/>
    </source>
</evidence>
<accession>A0A7Z1B069</accession>
<dbReference type="GO" id="GO:0000976">
    <property type="term" value="F:transcription cis-regulatory region binding"/>
    <property type="evidence" value="ECO:0007669"/>
    <property type="project" value="TreeGrafter"/>
</dbReference>